<dbReference type="SUPFAM" id="SSF90229">
    <property type="entry name" value="CCCH zinc finger"/>
    <property type="match status" value="2"/>
</dbReference>
<accession>A0A0C9LZQ8</accession>
<dbReference type="InterPro" id="IPR000571">
    <property type="entry name" value="Znf_CCCH"/>
</dbReference>
<dbReference type="SMART" id="SM00356">
    <property type="entry name" value="ZnF_C3H1"/>
    <property type="match status" value="5"/>
</dbReference>
<feature type="compositionally biased region" description="Basic and acidic residues" evidence="6">
    <location>
        <begin position="451"/>
        <end position="469"/>
    </location>
</feature>
<feature type="domain" description="C3H1-type" evidence="7">
    <location>
        <begin position="314"/>
        <end position="340"/>
    </location>
</feature>
<feature type="domain" description="C3H1-type" evidence="7">
    <location>
        <begin position="290"/>
        <end position="313"/>
    </location>
</feature>
<evidence type="ECO:0000259" key="7">
    <source>
        <dbReference type="PROSITE" id="PS50103"/>
    </source>
</evidence>
<feature type="zinc finger region" description="C3H1-type" evidence="5">
    <location>
        <begin position="258"/>
        <end position="286"/>
    </location>
</feature>
<keyword evidence="1 5" id="KW-0479">Metal-binding</keyword>
<gene>
    <name evidence="8" type="ORF">MAM1_0002d00245</name>
</gene>
<dbReference type="STRING" id="91626.A0A0C9LZQ8"/>
<feature type="compositionally biased region" description="Acidic residues" evidence="6">
    <location>
        <begin position="531"/>
        <end position="542"/>
    </location>
</feature>
<evidence type="ECO:0000256" key="1">
    <source>
        <dbReference type="ARBA" id="ARBA00022723"/>
    </source>
</evidence>
<dbReference type="EMBL" id="DF836291">
    <property type="protein sequence ID" value="GAN00821.1"/>
    <property type="molecule type" value="Genomic_DNA"/>
</dbReference>
<feature type="region of interest" description="Disordered" evidence="6">
    <location>
        <begin position="451"/>
        <end position="571"/>
    </location>
</feature>
<feature type="compositionally biased region" description="Acidic residues" evidence="6">
    <location>
        <begin position="497"/>
        <end position="518"/>
    </location>
</feature>
<dbReference type="AlphaFoldDB" id="A0A0C9LZQ8"/>
<dbReference type="OrthoDB" id="410307at2759"/>
<dbReference type="Proteomes" id="UP000053815">
    <property type="component" value="Unassembled WGS sequence"/>
</dbReference>
<feature type="region of interest" description="Disordered" evidence="6">
    <location>
        <begin position="94"/>
        <end position="116"/>
    </location>
</feature>
<dbReference type="GO" id="GO:0005634">
    <property type="term" value="C:nucleus"/>
    <property type="evidence" value="ECO:0007669"/>
    <property type="project" value="TreeGrafter"/>
</dbReference>
<dbReference type="Gene3D" id="4.10.1000.10">
    <property type="entry name" value="Zinc finger, CCCH-type"/>
    <property type="match status" value="2"/>
</dbReference>
<feature type="zinc finger region" description="C3H1-type" evidence="5">
    <location>
        <begin position="290"/>
        <end position="313"/>
    </location>
</feature>
<evidence type="ECO:0000256" key="6">
    <source>
        <dbReference type="SAM" id="MobiDB-lite"/>
    </source>
</evidence>
<keyword evidence="2" id="KW-0677">Repeat</keyword>
<dbReference type="Gene3D" id="6.10.250.3220">
    <property type="match status" value="1"/>
</dbReference>
<feature type="compositionally biased region" description="Acidic residues" evidence="6">
    <location>
        <begin position="552"/>
        <end position="571"/>
    </location>
</feature>
<evidence type="ECO:0000313" key="9">
    <source>
        <dbReference type="Proteomes" id="UP000053815"/>
    </source>
</evidence>
<feature type="domain" description="C3H1-type" evidence="7">
    <location>
        <begin position="258"/>
        <end position="286"/>
    </location>
</feature>
<feature type="compositionally biased region" description="Pro residues" evidence="6">
    <location>
        <begin position="99"/>
        <end position="113"/>
    </location>
</feature>
<keyword evidence="4 5" id="KW-0862">Zinc</keyword>
<proteinExistence type="predicted"/>
<keyword evidence="9" id="KW-1185">Reference proteome</keyword>
<feature type="zinc finger region" description="C3H1-type" evidence="5">
    <location>
        <begin position="314"/>
        <end position="340"/>
    </location>
</feature>
<keyword evidence="3 5" id="KW-0863">Zinc-finger</keyword>
<feature type="domain" description="C3H1-type" evidence="7">
    <location>
        <begin position="341"/>
        <end position="369"/>
    </location>
</feature>
<evidence type="ECO:0000256" key="3">
    <source>
        <dbReference type="ARBA" id="ARBA00022771"/>
    </source>
</evidence>
<dbReference type="PANTHER" id="PTHR46156">
    <property type="entry name" value="CCCH ZINGC FINGER"/>
    <property type="match status" value="1"/>
</dbReference>
<feature type="zinc finger region" description="C3H1-type" evidence="5">
    <location>
        <begin position="341"/>
        <end position="369"/>
    </location>
</feature>
<protein>
    <submittedName>
        <fullName evidence="8">CCCH zinc finger protein</fullName>
    </submittedName>
</protein>
<name>A0A0C9LZQ8_9FUNG</name>
<dbReference type="InterPro" id="IPR036855">
    <property type="entry name" value="Znf_CCCH_sf"/>
</dbReference>
<organism evidence="8">
    <name type="scientific">Mucor ambiguus</name>
    <dbReference type="NCBI Taxonomy" id="91626"/>
    <lineage>
        <taxon>Eukaryota</taxon>
        <taxon>Fungi</taxon>
        <taxon>Fungi incertae sedis</taxon>
        <taxon>Mucoromycota</taxon>
        <taxon>Mucoromycotina</taxon>
        <taxon>Mucoromycetes</taxon>
        <taxon>Mucorales</taxon>
        <taxon>Mucorineae</taxon>
        <taxon>Mucoraceae</taxon>
        <taxon>Mucor</taxon>
    </lineage>
</organism>
<sequence>MATDQEMMDRIAKLSSAIEQQKHMASHRGGYYARGRPFRGRGGNMSLSNTSTRHPAAPYYPANNKYINPNTVKLAPAATYVNPSIRPNHQQRNLAVNTPAPPTSTPSPLPLPPQSRNKKLIINHKGSNTTTSNTMVKSVDTATGRKQVAIDGVDFVVKGKKLIRKDLFDSNMTKTNLLLANSTAPKVLVRKSIKSSKRRDKNKNMVIGKAPLVKRKPATAIRRHHAKGNMVFVRGPEGYVRQGRSGKSLVLNSHKGAIKKPRYCGFYTRYGKCPNGARCPFVHDASRRAICPRFLHNRCKKAATECRLSHTPNPHIMPHCVHFQKGHCTNDPCMYAHVLVSKDAPVCRAFAMEGYCPKGLDCVEKHVHVCPEFAETGKCSNANCRLPHVARRSKQDQSQDSNKAAGIVRLGSWVSPQYYHAQKMAKAEKRKAVEEATAAKVWTRPSLLQEAKEQAREKEEEDGFVRLFDDSDEDDGWSQYEKSSDASVEEPLRFRDEADEDEDEESDGVDQEDDDEGDQNQVPEDMQTGDTDQESDQDDFFDAIDAKSPANEDSDVEEVYEEASDAEMSDA</sequence>
<dbReference type="PANTHER" id="PTHR46156:SF1">
    <property type="entry name" value="ZINC FINGER CCCH DOMAIN-CONTAINING PROTEIN 3"/>
    <property type="match status" value="1"/>
</dbReference>
<dbReference type="GO" id="GO:0008270">
    <property type="term" value="F:zinc ion binding"/>
    <property type="evidence" value="ECO:0007669"/>
    <property type="project" value="UniProtKB-KW"/>
</dbReference>
<dbReference type="Pfam" id="PF00642">
    <property type="entry name" value="zf-CCCH"/>
    <property type="match status" value="1"/>
</dbReference>
<evidence type="ECO:0000256" key="4">
    <source>
        <dbReference type="ARBA" id="ARBA00022833"/>
    </source>
</evidence>
<dbReference type="FunFam" id="4.10.1000.10:FF:000022">
    <property type="entry name" value="Zinc finger CCCH domain-containing protein 7"/>
    <property type="match status" value="1"/>
</dbReference>
<evidence type="ECO:0000256" key="5">
    <source>
        <dbReference type="PROSITE-ProRule" id="PRU00723"/>
    </source>
</evidence>
<reference evidence="8" key="1">
    <citation type="submission" date="2014-09" db="EMBL/GenBank/DDBJ databases">
        <title>Draft genome sequence of an oleaginous Mucoromycotina fungus Mucor ambiguus NBRC6742.</title>
        <authorList>
            <person name="Takeda I."/>
            <person name="Yamane N."/>
            <person name="Morita T."/>
            <person name="Tamano K."/>
            <person name="Machida M."/>
            <person name="Baker S."/>
            <person name="Koike H."/>
        </authorList>
    </citation>
    <scope>NUCLEOTIDE SEQUENCE</scope>
    <source>
        <strain evidence="8">NBRC 6742</strain>
    </source>
</reference>
<dbReference type="PROSITE" id="PS50103">
    <property type="entry name" value="ZF_C3H1"/>
    <property type="match status" value="4"/>
</dbReference>
<evidence type="ECO:0000313" key="8">
    <source>
        <dbReference type="EMBL" id="GAN00821.1"/>
    </source>
</evidence>
<evidence type="ECO:0000256" key="2">
    <source>
        <dbReference type="ARBA" id="ARBA00022737"/>
    </source>
</evidence>